<evidence type="ECO:0000256" key="2">
    <source>
        <dbReference type="ARBA" id="ARBA00004196"/>
    </source>
</evidence>
<dbReference type="KEGG" id="thf:MA03_06640"/>
<feature type="binding site" evidence="7">
    <location>
        <position position="67"/>
    </location>
    <ligand>
        <name>Ni(2+)</name>
        <dbReference type="ChEBI" id="CHEBI:49786"/>
    </ligand>
</feature>
<dbReference type="PANTHER" id="PTHR42958">
    <property type="entry name" value="HYDROGENASE-2 LARGE CHAIN"/>
    <property type="match status" value="1"/>
</dbReference>
<keyword evidence="7" id="KW-0460">Magnesium</keyword>
<comment type="cofactor">
    <cofactor evidence="7">
        <name>Fe cation</name>
        <dbReference type="ChEBI" id="CHEBI:24875"/>
    </cofactor>
</comment>
<dbReference type="PROSITE" id="PS00507">
    <property type="entry name" value="NI_HGENASE_L_1"/>
    <property type="match status" value="1"/>
</dbReference>
<dbReference type="Gene3D" id="1.10.645.10">
    <property type="entry name" value="Cytochrome-c3 Hydrogenase, chain B"/>
    <property type="match status" value="1"/>
</dbReference>
<feature type="binding site" evidence="7">
    <location>
        <position position="523"/>
    </location>
    <ligand>
        <name>Mg(2+)</name>
        <dbReference type="ChEBI" id="CHEBI:18420"/>
    </ligand>
</feature>
<dbReference type="OrthoDB" id="42371at2157"/>
<dbReference type="PANTHER" id="PTHR42958:SF4">
    <property type="entry name" value="HYDROGENASE EXPRESSION_FORMATION PROTEIN HUPK"/>
    <property type="match status" value="1"/>
</dbReference>
<feature type="binding site" evidence="7">
    <location>
        <position position="64"/>
    </location>
    <ligand>
        <name>Ni(2+)</name>
        <dbReference type="ChEBI" id="CHEBI:49786"/>
    </ligand>
</feature>
<comment type="cofactor">
    <cofactor evidence="1 7">
        <name>Ni(2+)</name>
        <dbReference type="ChEBI" id="CHEBI:49786"/>
    </cofactor>
</comment>
<proteinExistence type="inferred from homology"/>
<keyword evidence="6 8" id="KW-0560">Oxidoreductase</keyword>
<comment type="similarity">
    <text evidence="3 8">Belongs to the [NiFe]/[NiFeSe] hydrogenase large subunit family.</text>
</comment>
<dbReference type="SUPFAM" id="SSF56762">
    <property type="entry name" value="HydB/Nqo4-like"/>
    <property type="match status" value="1"/>
</dbReference>
<evidence type="ECO:0000313" key="10">
    <source>
        <dbReference type="Proteomes" id="UP000067434"/>
    </source>
</evidence>
<dbReference type="STRING" id="1550241.MA03_06640"/>
<keyword evidence="4 7" id="KW-0533">Nickel</keyword>
<evidence type="ECO:0000256" key="8">
    <source>
        <dbReference type="RuleBase" id="RU003896"/>
    </source>
</evidence>
<evidence type="ECO:0000313" key="9">
    <source>
        <dbReference type="EMBL" id="AKG38988.1"/>
    </source>
</evidence>
<dbReference type="GO" id="GO:0016151">
    <property type="term" value="F:nickel cation binding"/>
    <property type="evidence" value="ECO:0007669"/>
    <property type="project" value="InterPro"/>
</dbReference>
<feature type="binding site" evidence="7">
    <location>
        <position position="578"/>
    </location>
    <ligand>
        <name>Fe cation</name>
        <dbReference type="ChEBI" id="CHEBI:24875"/>
    </ligand>
</feature>
<feature type="binding site" evidence="7">
    <location>
        <position position="581"/>
    </location>
    <ligand>
        <name>Mg(2+)</name>
        <dbReference type="ChEBI" id="CHEBI:18420"/>
    </ligand>
</feature>
<dbReference type="GeneID" id="25401893"/>
<dbReference type="EMBL" id="CP009961">
    <property type="protein sequence ID" value="AKG38988.1"/>
    <property type="molecule type" value="Genomic_DNA"/>
</dbReference>
<evidence type="ECO:0000256" key="3">
    <source>
        <dbReference type="ARBA" id="ARBA00009292"/>
    </source>
</evidence>
<organism evidence="9 10">
    <name type="scientific">Infirmifilum uzonense</name>
    <dbReference type="NCBI Taxonomy" id="1550241"/>
    <lineage>
        <taxon>Archaea</taxon>
        <taxon>Thermoproteota</taxon>
        <taxon>Thermoprotei</taxon>
        <taxon>Thermofilales</taxon>
        <taxon>Thermofilaceae</taxon>
        <taxon>Infirmifilum</taxon>
    </lineage>
</organism>
<sequence>MSVREVFIDPITRIEGHLALRALVDTTTRKPSEVWVYATMFRGFEVFLRGRPPEDAIHITSRICGVCGASHANASMHAVDMAYGVVPEPLGVVLRNMAFAMTDPLYDHPLILNMLGGPDYSELIVKKLTPRVWADAERTDAPHRDIHGFSKISDIMRALNPIEGKIWQLTVKYQRIAREGGVLIYGRHSHPSTIIPGGISTDLTNAEYLLIGYTYRLTKLTAWAKFLYAIWQDITWFYEEYENYKDQGLTYRRHNMVSGGVFDDPEVYSSLGETPEDIYKNIDKAASKRTIKPGAFVNGELVTKSYKEINLSIMEQVDRSFYEDWAGKFPLYTDKDPEGNPLLWGKQDPAYHPWNKITIPKPGARDWNGKYNWAATVRFVWKDGTVVPFEVGPIARLTVTAYQPNDFGSGNGVLKVTLPRSGGADDLPASVVEEMTLEWKAPQYSTTLQRVLARAFNVVVDVADAWHNVLRAVELVRSGKTKTSRPWVAPSRRTFGVGFTEAPRGTVRHWVIQEGGKIVNYQIHAPTTGNVSPKDKWGMSPFEQSVANSVITEEVPPEKWEGLDFVRAIRSFDPCIACAVHIQVGNIKTIKKMIVR</sequence>
<accession>A0A0F7FJC7</accession>
<dbReference type="PROSITE" id="PS00508">
    <property type="entry name" value="NI_HGENASE_L_2"/>
    <property type="match status" value="1"/>
</dbReference>
<dbReference type="Pfam" id="PF00374">
    <property type="entry name" value="NiFeSe_Hases"/>
    <property type="match status" value="2"/>
</dbReference>
<dbReference type="RefSeq" id="WP_052884511.1">
    <property type="nucleotide sequence ID" value="NZ_CP009961.1"/>
</dbReference>
<protein>
    <submittedName>
        <fullName evidence="9">Cytochrome B</fullName>
    </submittedName>
</protein>
<dbReference type="InterPro" id="IPR029014">
    <property type="entry name" value="NiFe-Hase_large"/>
</dbReference>
<evidence type="ECO:0000256" key="1">
    <source>
        <dbReference type="ARBA" id="ARBA00001967"/>
    </source>
</evidence>
<comment type="subcellular location">
    <subcellularLocation>
        <location evidence="2">Cell envelope</location>
    </subcellularLocation>
</comment>
<evidence type="ECO:0000256" key="7">
    <source>
        <dbReference type="PIRSR" id="PIRSR601501-1"/>
    </source>
</evidence>
<feature type="binding site" evidence="7">
    <location>
        <position position="67"/>
    </location>
    <ligand>
        <name>Fe cation</name>
        <dbReference type="ChEBI" id="CHEBI:24875"/>
    </ligand>
</feature>
<dbReference type="InterPro" id="IPR001501">
    <property type="entry name" value="Ni-dep_hyd_lsu"/>
</dbReference>
<keyword evidence="7" id="KW-0408">Iron</keyword>
<evidence type="ECO:0000256" key="4">
    <source>
        <dbReference type="ARBA" id="ARBA00022596"/>
    </source>
</evidence>
<reference evidence="9 10" key="1">
    <citation type="journal article" date="2015" name="Stand. Genomic Sci.">
        <title>Complete genome sequence of and proposal of Thermofilum uzonense sp. nov. a novel hyperthermophilic crenarchaeon and emended description of the genus Thermofilum.</title>
        <authorList>
            <person name="Toshchakov S.V."/>
            <person name="Korzhenkov A.A."/>
            <person name="Samarov N.I."/>
            <person name="Mazunin I.O."/>
            <person name="Mozhey O.I."/>
            <person name="Shmyr I.S."/>
            <person name="Derbikova K.S."/>
            <person name="Taranov E.A."/>
            <person name="Dominova I.N."/>
            <person name="Bonch-Osmolovskaya E.A."/>
            <person name="Patrushev M.V."/>
            <person name="Podosokorskaya O.A."/>
            <person name="Kublanov I.V."/>
        </authorList>
    </citation>
    <scope>NUCLEOTIDE SEQUENCE [LARGE SCALE GENOMIC DNA]</scope>
    <source>
        <strain evidence="9 10">1807-2</strain>
    </source>
</reference>
<dbReference type="AlphaFoldDB" id="A0A0F7FJC7"/>
<gene>
    <name evidence="9" type="ORF">MA03_06640</name>
</gene>
<name>A0A0F7FJC7_9CREN</name>
<dbReference type="Proteomes" id="UP000067434">
    <property type="component" value="Chromosome"/>
</dbReference>
<keyword evidence="10" id="KW-1185">Reference proteome</keyword>
<keyword evidence="5 7" id="KW-0479">Metal-binding</keyword>
<evidence type="ECO:0000256" key="6">
    <source>
        <dbReference type="ARBA" id="ARBA00023002"/>
    </source>
</evidence>
<dbReference type="PATRIC" id="fig|1550241.5.peg.1382"/>
<dbReference type="HOGENOM" id="CLU_030087_0_0_2"/>
<dbReference type="GO" id="GO:0008901">
    <property type="term" value="F:ferredoxin hydrogenase activity"/>
    <property type="evidence" value="ECO:0007669"/>
    <property type="project" value="InterPro"/>
</dbReference>
<evidence type="ECO:0000256" key="5">
    <source>
        <dbReference type="ARBA" id="ARBA00022723"/>
    </source>
</evidence>
<feature type="binding site" evidence="7">
    <location>
        <position position="575"/>
    </location>
    <ligand>
        <name>Ni(2+)</name>
        <dbReference type="ChEBI" id="CHEBI:49786"/>
    </ligand>
</feature>
<dbReference type="InterPro" id="IPR018194">
    <property type="entry name" value="Ni-dep_hyd_lsu_Ni_BS"/>
</dbReference>
<dbReference type="InterPro" id="IPR050867">
    <property type="entry name" value="NiFe/NiFeSe_hydrgnase_LSU"/>
</dbReference>
<feature type="binding site" evidence="7">
    <location>
        <position position="45"/>
    </location>
    <ligand>
        <name>Mg(2+)</name>
        <dbReference type="ChEBI" id="CHEBI:18420"/>
    </ligand>
</feature>